<keyword evidence="3" id="KW-1185">Reference proteome</keyword>
<name>A0A521DVC6_9RHOB</name>
<sequence>MGFRRAATLHSLYDALTRAGGCDALATPHDKAASPAIRALAAQLGVPLIPVGVAGIQTPTQSPRVIQLYHTGSVAEAAALSALAPGARIVMPRLISQDGMATAAIAEGDPL</sequence>
<dbReference type="InterPro" id="IPR002750">
    <property type="entry name" value="CobE/GbiG_C"/>
</dbReference>
<dbReference type="GO" id="GO:0009236">
    <property type="term" value="P:cobalamin biosynthetic process"/>
    <property type="evidence" value="ECO:0007669"/>
    <property type="project" value="InterPro"/>
</dbReference>
<dbReference type="EMBL" id="FXTK01000010">
    <property type="protein sequence ID" value="SMO75684.1"/>
    <property type="molecule type" value="Genomic_DNA"/>
</dbReference>
<organism evidence="2 3">
    <name type="scientific">Paracoccus laeviglucosivorans</name>
    <dbReference type="NCBI Taxonomy" id="1197861"/>
    <lineage>
        <taxon>Bacteria</taxon>
        <taxon>Pseudomonadati</taxon>
        <taxon>Pseudomonadota</taxon>
        <taxon>Alphaproteobacteria</taxon>
        <taxon>Rhodobacterales</taxon>
        <taxon>Paracoccaceae</taxon>
        <taxon>Paracoccus</taxon>
    </lineage>
</organism>
<gene>
    <name evidence="2" type="ORF">SAMN06265221_11015</name>
</gene>
<accession>A0A521DVC6</accession>
<keyword evidence="2" id="KW-0378">Hydrolase</keyword>
<dbReference type="Gene3D" id="3.30.420.180">
    <property type="entry name" value="CobE/GbiG C-terminal domain"/>
    <property type="match status" value="1"/>
</dbReference>
<evidence type="ECO:0000259" key="1">
    <source>
        <dbReference type="Pfam" id="PF01890"/>
    </source>
</evidence>
<dbReference type="Pfam" id="PF01890">
    <property type="entry name" value="CbiG_C"/>
    <property type="match status" value="1"/>
</dbReference>
<dbReference type="SUPFAM" id="SSF159664">
    <property type="entry name" value="CobE/GbiG C-terminal domain-like"/>
    <property type="match status" value="1"/>
</dbReference>
<evidence type="ECO:0000313" key="3">
    <source>
        <dbReference type="Proteomes" id="UP000319014"/>
    </source>
</evidence>
<dbReference type="InterPro" id="IPR036518">
    <property type="entry name" value="CobE/GbiG_C_sf"/>
</dbReference>
<dbReference type="Proteomes" id="UP000319014">
    <property type="component" value="Unassembled WGS sequence"/>
</dbReference>
<proteinExistence type="predicted"/>
<reference evidence="2 3" key="1">
    <citation type="submission" date="2017-05" db="EMBL/GenBank/DDBJ databases">
        <authorList>
            <person name="Varghese N."/>
            <person name="Submissions S."/>
        </authorList>
    </citation>
    <scope>NUCLEOTIDE SEQUENCE [LARGE SCALE GENOMIC DNA]</scope>
    <source>
        <strain evidence="2 3">DSM 100094</strain>
    </source>
</reference>
<dbReference type="AlphaFoldDB" id="A0A521DVC6"/>
<protein>
    <submittedName>
        <fullName evidence="2">Cobalt-precorrin 5A hydrolase</fullName>
    </submittedName>
</protein>
<dbReference type="GO" id="GO:0016787">
    <property type="term" value="F:hydrolase activity"/>
    <property type="evidence" value="ECO:0007669"/>
    <property type="project" value="UniProtKB-KW"/>
</dbReference>
<evidence type="ECO:0000313" key="2">
    <source>
        <dbReference type="EMBL" id="SMO75684.1"/>
    </source>
</evidence>
<feature type="domain" description="CobE/GbiG C-terminal" evidence="1">
    <location>
        <begin position="5"/>
        <end position="106"/>
    </location>
</feature>